<dbReference type="PANTHER" id="PTHR37529:SF1">
    <property type="entry name" value="TRANSPOSASE INSG FOR INSERTION SEQUENCE ELEMENT IS4-RELATED"/>
    <property type="match status" value="1"/>
</dbReference>
<protein>
    <submittedName>
        <fullName evidence="4">DDE family transposase</fullName>
    </submittedName>
</protein>
<evidence type="ECO:0000313" key="15">
    <source>
        <dbReference type="EMBL" id="TQN04072.1"/>
    </source>
</evidence>
<evidence type="ECO:0000313" key="17">
    <source>
        <dbReference type="EMBL" id="TQN07035.1"/>
    </source>
</evidence>
<dbReference type="EMBL" id="VFPV01000001">
    <property type="protein sequence ID" value="TQN07035.1"/>
    <property type="molecule type" value="Genomic_DNA"/>
</dbReference>
<evidence type="ECO:0000313" key="10">
    <source>
        <dbReference type="EMBL" id="TQN03150.1"/>
    </source>
</evidence>
<dbReference type="RefSeq" id="WP_125958944.1">
    <property type="nucleotide sequence ID" value="NZ_CP117193.1"/>
</dbReference>
<name>A0A543L1Q8_9BURK</name>
<dbReference type="EMBL" id="VFPV01000002">
    <property type="protein sequence ID" value="TQN03150.1"/>
    <property type="molecule type" value="Genomic_DNA"/>
</dbReference>
<evidence type="ECO:0000313" key="7">
    <source>
        <dbReference type="EMBL" id="TQN03011.1"/>
    </source>
</evidence>
<dbReference type="PANTHER" id="PTHR37529">
    <property type="entry name" value="TRANSPOSASE INSG FOR INSERTION SEQUENCE ELEMENT IS4-RELATED"/>
    <property type="match status" value="1"/>
</dbReference>
<dbReference type="InterPro" id="IPR002559">
    <property type="entry name" value="Transposase_11"/>
</dbReference>
<dbReference type="EMBL" id="VFPV01000002">
    <property type="protein sequence ID" value="TQN03034.1"/>
    <property type="molecule type" value="Genomic_DNA"/>
</dbReference>
<evidence type="ECO:0000313" key="9">
    <source>
        <dbReference type="EMBL" id="TQN03034.1"/>
    </source>
</evidence>
<dbReference type="AlphaFoldDB" id="A0A543L1Q8"/>
<organism evidence="4 21">
    <name type="scientific">Acidovorax temperans</name>
    <dbReference type="NCBI Taxonomy" id="80878"/>
    <lineage>
        <taxon>Bacteria</taxon>
        <taxon>Pseudomonadati</taxon>
        <taxon>Pseudomonadota</taxon>
        <taxon>Betaproteobacteria</taxon>
        <taxon>Burkholderiales</taxon>
        <taxon>Comamonadaceae</taxon>
        <taxon>Acidovorax</taxon>
    </lineage>
</organism>
<dbReference type="EMBL" id="VFPV01000002">
    <property type="protein sequence ID" value="TQN03015.1"/>
    <property type="molecule type" value="Genomic_DNA"/>
</dbReference>
<evidence type="ECO:0000313" key="14">
    <source>
        <dbReference type="EMBL" id="TQN03968.1"/>
    </source>
</evidence>
<dbReference type="SUPFAM" id="SSF53098">
    <property type="entry name" value="Ribonuclease H-like"/>
    <property type="match status" value="1"/>
</dbReference>
<evidence type="ECO:0000313" key="20">
    <source>
        <dbReference type="EMBL" id="TQN08094.1"/>
    </source>
</evidence>
<dbReference type="GO" id="GO:0004803">
    <property type="term" value="F:transposase activity"/>
    <property type="evidence" value="ECO:0007669"/>
    <property type="project" value="InterPro"/>
</dbReference>
<proteinExistence type="predicted"/>
<evidence type="ECO:0000313" key="8">
    <source>
        <dbReference type="EMBL" id="TQN03015.1"/>
    </source>
</evidence>
<dbReference type="EMBL" id="VFPV01000002">
    <property type="protein sequence ID" value="TQN03968.1"/>
    <property type="molecule type" value="Genomic_DNA"/>
</dbReference>
<feature type="domain" description="Transposase IS4-like" evidence="1">
    <location>
        <begin position="130"/>
        <end position="353"/>
    </location>
</feature>
<dbReference type="EMBL" id="VFPV01000001">
    <property type="protein sequence ID" value="TQN08094.1"/>
    <property type="molecule type" value="Genomic_DNA"/>
</dbReference>
<accession>A0A543L1Q8</accession>
<evidence type="ECO:0000313" key="6">
    <source>
        <dbReference type="EMBL" id="TQN01468.1"/>
    </source>
</evidence>
<dbReference type="EMBL" id="VFPV01000003">
    <property type="protein sequence ID" value="TQN01466.1"/>
    <property type="molecule type" value="Genomic_DNA"/>
</dbReference>
<dbReference type="GO" id="GO:0003677">
    <property type="term" value="F:DNA binding"/>
    <property type="evidence" value="ECO:0007669"/>
    <property type="project" value="InterPro"/>
</dbReference>
<dbReference type="EMBL" id="VFPV01000004">
    <property type="protein sequence ID" value="TQM99238.1"/>
    <property type="molecule type" value="Genomic_DNA"/>
</dbReference>
<evidence type="ECO:0000313" key="4">
    <source>
        <dbReference type="EMBL" id="TQN01241.1"/>
    </source>
</evidence>
<dbReference type="EMBL" id="VFPV01000001">
    <property type="protein sequence ID" value="TQN07039.1"/>
    <property type="molecule type" value="Genomic_DNA"/>
</dbReference>
<dbReference type="EMBL" id="VFPV01000003">
    <property type="protein sequence ID" value="TQN01468.1"/>
    <property type="molecule type" value="Genomic_DNA"/>
</dbReference>
<evidence type="ECO:0000259" key="1">
    <source>
        <dbReference type="Pfam" id="PF01609"/>
    </source>
</evidence>
<dbReference type="Proteomes" id="UP000316993">
    <property type="component" value="Unassembled WGS sequence"/>
</dbReference>
<sequence>MLLQEYLNDTHEFASPEQWGVVQSNIPQQWIEQALQMTGVATLRKRRLPMEQALWLVLGVALLRDRSIVNVAEVLELALPGQHNEPISSSALSQARQRLGSEPLQWLFRHTAAHWAHQQAARHRWQGLALYALDGVVWRTPDTQDNRQHFGCQRNHADHQSPFPLVRMACLLDARARLLVDASLDAYDTSEYALAERLWPKLPPDSLVIVDKGFYSASLLWPLQHRQGRHWLIPARAGLRGEVVQTHGPGDVSLRMKVSPQARKKDPGLPLTWEVRAITRELDGKPRTLFTSLMDPARYKAEEVFALYHERWEIELAYGEMKTDMLGQAMTLRSQQPDGVKQELWATLLMYNLIRLEITRIADEAKVQPCRISFITALRYIVDEWLWSSGSHTPGAIPAKLAAMRKNIRRFVLPPRRSHRRYPREVRMTKTQYPVKKMPLRLN</sequence>
<evidence type="ECO:0000313" key="11">
    <source>
        <dbReference type="EMBL" id="TQN03245.1"/>
    </source>
</evidence>
<dbReference type="EMBL" id="VFPV01000002">
    <property type="protein sequence ID" value="TQN04072.1"/>
    <property type="molecule type" value="Genomic_DNA"/>
</dbReference>
<evidence type="ECO:0000313" key="18">
    <source>
        <dbReference type="EMBL" id="TQN07039.1"/>
    </source>
</evidence>
<dbReference type="InterPro" id="IPR024473">
    <property type="entry name" value="Transposases_IS4_N"/>
</dbReference>
<evidence type="ECO:0000313" key="21">
    <source>
        <dbReference type="Proteomes" id="UP000316993"/>
    </source>
</evidence>
<dbReference type="EMBL" id="VFPV01000003">
    <property type="protein sequence ID" value="TQN01241.1"/>
    <property type="molecule type" value="Genomic_DNA"/>
</dbReference>
<evidence type="ECO:0000313" key="12">
    <source>
        <dbReference type="EMBL" id="TQN03263.1"/>
    </source>
</evidence>
<comment type="caution">
    <text evidence="4">The sequence shown here is derived from an EMBL/GenBank/DDBJ whole genome shotgun (WGS) entry which is preliminary data.</text>
</comment>
<evidence type="ECO:0000259" key="2">
    <source>
        <dbReference type="Pfam" id="PF13006"/>
    </source>
</evidence>
<dbReference type="EMBL" id="VFPV01000002">
    <property type="protein sequence ID" value="TQN03267.1"/>
    <property type="molecule type" value="Genomic_DNA"/>
</dbReference>
<dbReference type="EMBL" id="VFPV01000002">
    <property type="protein sequence ID" value="TQN03263.1"/>
    <property type="molecule type" value="Genomic_DNA"/>
</dbReference>
<evidence type="ECO:0000313" key="16">
    <source>
        <dbReference type="EMBL" id="TQN07014.1"/>
    </source>
</evidence>
<reference evidence="4 21" key="1">
    <citation type="submission" date="2019-06" db="EMBL/GenBank/DDBJ databases">
        <title>Genomic Encyclopedia of Archaeal and Bacterial Type Strains, Phase II (KMG-II): from individual species to whole genera.</title>
        <authorList>
            <person name="Goeker M."/>
        </authorList>
    </citation>
    <scope>NUCLEOTIDE SEQUENCE [LARGE SCALE GENOMIC DNA]</scope>
    <source>
        <strain evidence="4 21">DSM 7270</strain>
    </source>
</reference>
<dbReference type="EMBL" id="VFPV01000002">
    <property type="protein sequence ID" value="TQN03011.1"/>
    <property type="molecule type" value="Genomic_DNA"/>
</dbReference>
<gene>
    <name evidence="16" type="ORF">BDD18_0094</name>
    <name evidence="17" type="ORF">BDD18_0115</name>
    <name evidence="18" type="ORF">BDD18_0119</name>
    <name evidence="19" type="ORF">BDD18_0713</name>
    <name evidence="20" type="ORF">BDD18_1251</name>
    <name evidence="7" type="ORF">BDD18_1664</name>
    <name evidence="8" type="ORF">BDD18_1668</name>
    <name evidence="9" type="ORF">BDD18_1687</name>
    <name evidence="10" type="ORF">BDD18_1810</name>
    <name evidence="11" type="ORF">BDD18_1908</name>
    <name evidence="12" type="ORF">BDD18_1926</name>
    <name evidence="13" type="ORF">BDD18_1930</name>
    <name evidence="14" type="ORF">BDD18_2671</name>
    <name evidence="15" type="ORF">BDD18_2782</name>
    <name evidence="4" type="ORF">BDD18_3193</name>
    <name evidence="5" type="ORF">BDD18_3433</name>
    <name evidence="6" type="ORF">BDD18_3435</name>
    <name evidence="3" type="ORF">BDD18_3888</name>
</gene>
<dbReference type="InterPro" id="IPR047952">
    <property type="entry name" value="Transpos_IS4"/>
</dbReference>
<feature type="domain" description="Transposase IS4 N-terminal" evidence="2">
    <location>
        <begin position="17"/>
        <end position="109"/>
    </location>
</feature>
<dbReference type="InterPro" id="IPR012337">
    <property type="entry name" value="RNaseH-like_sf"/>
</dbReference>
<dbReference type="Pfam" id="PF13006">
    <property type="entry name" value="Nterm_IS4"/>
    <property type="match status" value="1"/>
</dbReference>
<evidence type="ECO:0000313" key="5">
    <source>
        <dbReference type="EMBL" id="TQN01466.1"/>
    </source>
</evidence>
<evidence type="ECO:0000313" key="19">
    <source>
        <dbReference type="EMBL" id="TQN07579.1"/>
    </source>
</evidence>
<evidence type="ECO:0000313" key="13">
    <source>
        <dbReference type="EMBL" id="TQN03267.1"/>
    </source>
</evidence>
<dbReference type="GO" id="GO:0006313">
    <property type="term" value="P:DNA transposition"/>
    <property type="evidence" value="ECO:0007669"/>
    <property type="project" value="InterPro"/>
</dbReference>
<dbReference type="EMBL" id="VFPV01000001">
    <property type="protein sequence ID" value="TQN07014.1"/>
    <property type="molecule type" value="Genomic_DNA"/>
</dbReference>
<evidence type="ECO:0000313" key="3">
    <source>
        <dbReference type="EMBL" id="TQM99238.1"/>
    </source>
</evidence>
<dbReference type="NCBIfam" id="NF033592">
    <property type="entry name" value="transpos_IS4_1"/>
    <property type="match status" value="1"/>
</dbReference>
<dbReference type="Pfam" id="PF01609">
    <property type="entry name" value="DDE_Tnp_1"/>
    <property type="match status" value="1"/>
</dbReference>
<dbReference type="EMBL" id="VFPV01000001">
    <property type="protein sequence ID" value="TQN07579.1"/>
    <property type="molecule type" value="Genomic_DNA"/>
</dbReference>
<dbReference type="EMBL" id="VFPV01000002">
    <property type="protein sequence ID" value="TQN03245.1"/>
    <property type="molecule type" value="Genomic_DNA"/>
</dbReference>